<dbReference type="GO" id="GO:0006412">
    <property type="term" value="P:translation"/>
    <property type="evidence" value="ECO:0007669"/>
    <property type="project" value="UniProtKB-UniRule"/>
</dbReference>
<dbReference type="GO" id="GO:0005840">
    <property type="term" value="C:ribosome"/>
    <property type="evidence" value="ECO:0007669"/>
    <property type="project" value="UniProtKB-KW"/>
</dbReference>
<dbReference type="eggNOG" id="COG0096">
    <property type="taxonomic scope" value="Bacteria"/>
</dbReference>
<gene>
    <name evidence="8 9" type="primary">rpsH</name>
    <name evidence="9" type="ORF">CSEC_0227</name>
</gene>
<dbReference type="AlphaFoldDB" id="A0A090CY18"/>
<dbReference type="InterPro" id="IPR035987">
    <property type="entry name" value="Ribosomal_uS8_sf"/>
</dbReference>
<dbReference type="SUPFAM" id="SSF56047">
    <property type="entry name" value="Ribosomal protein S8"/>
    <property type="match status" value="1"/>
</dbReference>
<organism evidence="9 10">
    <name type="scientific">Candidatus Criblamydia sequanensis CRIB-18</name>
    <dbReference type="NCBI Taxonomy" id="1437425"/>
    <lineage>
        <taxon>Bacteria</taxon>
        <taxon>Pseudomonadati</taxon>
        <taxon>Chlamydiota</taxon>
        <taxon>Chlamydiia</taxon>
        <taxon>Parachlamydiales</taxon>
        <taxon>Candidatus Criblamydiaceae</taxon>
        <taxon>Candidatus Criblamydia</taxon>
    </lineage>
</organism>
<dbReference type="STRING" id="1437425.CSEC_0227"/>
<protein>
    <recommendedName>
        <fullName evidence="6 8">Small ribosomal subunit protein uS8</fullName>
    </recommendedName>
</protein>
<dbReference type="FunFam" id="3.30.1370.30:FF:000002">
    <property type="entry name" value="30S ribosomal protein S8"/>
    <property type="match status" value="1"/>
</dbReference>
<proteinExistence type="inferred from homology"/>
<dbReference type="RefSeq" id="WP_041016561.1">
    <property type="nucleotide sequence ID" value="NZ_CCEJ010000001.1"/>
</dbReference>
<dbReference type="GO" id="GO:0019843">
    <property type="term" value="F:rRNA binding"/>
    <property type="evidence" value="ECO:0007669"/>
    <property type="project" value="UniProtKB-UniRule"/>
</dbReference>
<keyword evidence="10" id="KW-1185">Reference proteome</keyword>
<evidence type="ECO:0000256" key="8">
    <source>
        <dbReference type="HAMAP-Rule" id="MF_01302"/>
    </source>
</evidence>
<comment type="function">
    <text evidence="8">One of the primary rRNA binding proteins, it binds directly to 16S rRNA central domain where it helps coordinate assembly of the platform of the 30S subunit.</text>
</comment>
<dbReference type="NCBIfam" id="NF001109">
    <property type="entry name" value="PRK00136.1"/>
    <property type="match status" value="1"/>
</dbReference>
<name>A0A090CY18_9BACT</name>
<dbReference type="EMBL" id="CCEJ010000001">
    <property type="protein sequence ID" value="CDR33066.1"/>
    <property type="molecule type" value="Genomic_DNA"/>
</dbReference>
<dbReference type="HAMAP" id="MF_01302_B">
    <property type="entry name" value="Ribosomal_uS8_B"/>
    <property type="match status" value="1"/>
</dbReference>
<keyword evidence="3 8" id="KW-0694">RNA-binding</keyword>
<dbReference type="Gene3D" id="3.30.1370.30">
    <property type="match status" value="1"/>
</dbReference>
<evidence type="ECO:0000256" key="5">
    <source>
        <dbReference type="ARBA" id="ARBA00023274"/>
    </source>
</evidence>
<keyword evidence="2 8" id="KW-0699">rRNA-binding</keyword>
<dbReference type="Pfam" id="PF00410">
    <property type="entry name" value="Ribosomal_S8"/>
    <property type="match status" value="1"/>
</dbReference>
<dbReference type="InterPro" id="IPR000630">
    <property type="entry name" value="Ribosomal_uS8"/>
</dbReference>
<comment type="subunit">
    <text evidence="7 8">Part of the 30S ribosomal subunit. Contacts proteins S5 and S12.</text>
</comment>
<evidence type="ECO:0000256" key="1">
    <source>
        <dbReference type="ARBA" id="ARBA00006471"/>
    </source>
</evidence>
<evidence type="ECO:0000256" key="6">
    <source>
        <dbReference type="ARBA" id="ARBA00035258"/>
    </source>
</evidence>
<dbReference type="GO" id="GO:1990904">
    <property type="term" value="C:ribonucleoprotein complex"/>
    <property type="evidence" value="ECO:0007669"/>
    <property type="project" value="UniProtKB-KW"/>
</dbReference>
<evidence type="ECO:0000256" key="7">
    <source>
        <dbReference type="ARBA" id="ARBA00046740"/>
    </source>
</evidence>
<evidence type="ECO:0000256" key="3">
    <source>
        <dbReference type="ARBA" id="ARBA00022884"/>
    </source>
</evidence>
<accession>A0A090CY18</accession>
<dbReference type="Gene3D" id="3.30.1490.10">
    <property type="match status" value="1"/>
</dbReference>
<evidence type="ECO:0000256" key="2">
    <source>
        <dbReference type="ARBA" id="ARBA00022730"/>
    </source>
</evidence>
<evidence type="ECO:0000313" key="9">
    <source>
        <dbReference type="EMBL" id="CDR33066.1"/>
    </source>
</evidence>
<dbReference type="FunFam" id="3.30.1490.10:FF:000001">
    <property type="entry name" value="30S ribosomal protein S8"/>
    <property type="match status" value="1"/>
</dbReference>
<comment type="similarity">
    <text evidence="1 8">Belongs to the universal ribosomal protein uS8 family.</text>
</comment>
<keyword evidence="5 8" id="KW-0687">Ribonucleoprotein</keyword>
<sequence>MALSDPIADFLTRVRNASSAERRYVDICWSKMKEKLAEILKEQGFVENYLVKKENDKRGTIRIFLKYDSRKPVIRGLKRVSKPGLRRYVKHEDIPNFFGGYGVAIVSTSQGVMVGNEATKRRIGGELLCMIW</sequence>
<dbReference type="OrthoDB" id="9802617at2"/>
<dbReference type="GO" id="GO:0005737">
    <property type="term" value="C:cytoplasm"/>
    <property type="evidence" value="ECO:0007669"/>
    <property type="project" value="UniProtKB-ARBA"/>
</dbReference>
<dbReference type="GO" id="GO:0003735">
    <property type="term" value="F:structural constituent of ribosome"/>
    <property type="evidence" value="ECO:0007669"/>
    <property type="project" value="InterPro"/>
</dbReference>
<comment type="caution">
    <text evidence="9">The sequence shown here is derived from an EMBL/GenBank/DDBJ whole genome shotgun (WGS) entry which is preliminary data.</text>
</comment>
<reference evidence="9" key="1">
    <citation type="submission" date="2013-12" db="EMBL/GenBank/DDBJ databases">
        <authorList>
            <person name="Linke B."/>
        </authorList>
    </citation>
    <scope>NUCLEOTIDE SEQUENCE [LARGE SCALE GENOMIC DNA]</scope>
    <source>
        <strain evidence="9">CRIB-18</strain>
    </source>
</reference>
<dbReference type="PANTHER" id="PTHR11758">
    <property type="entry name" value="40S RIBOSOMAL PROTEIN S15A"/>
    <property type="match status" value="1"/>
</dbReference>
<evidence type="ECO:0000256" key="4">
    <source>
        <dbReference type="ARBA" id="ARBA00022980"/>
    </source>
</evidence>
<dbReference type="Proteomes" id="UP000031552">
    <property type="component" value="Unassembled WGS sequence"/>
</dbReference>
<evidence type="ECO:0000313" key="10">
    <source>
        <dbReference type="Proteomes" id="UP000031552"/>
    </source>
</evidence>
<keyword evidence="4 8" id="KW-0689">Ribosomal protein</keyword>
<reference evidence="9" key="2">
    <citation type="submission" date="2014-09" db="EMBL/GenBank/DDBJ databases">
        <title>Criblamydia sequanensis harbors a mega-plasmid encoding arsenite resistance.</title>
        <authorList>
            <person name="Bertelli C."/>
            <person name="Goesmann A."/>
            <person name="Greub G."/>
        </authorList>
    </citation>
    <scope>NUCLEOTIDE SEQUENCE [LARGE SCALE GENOMIC DNA]</scope>
    <source>
        <strain evidence="9">CRIB-18</strain>
    </source>
</reference>